<evidence type="ECO:0008006" key="4">
    <source>
        <dbReference type="Google" id="ProtNLM"/>
    </source>
</evidence>
<dbReference type="Proteomes" id="UP000030758">
    <property type="component" value="Unassembled WGS sequence"/>
</dbReference>
<dbReference type="PANTHER" id="PTHR31389">
    <property type="entry name" value="LD39211P"/>
    <property type="match status" value="1"/>
</dbReference>
<dbReference type="AlphaFoldDB" id="A0A085MFS0"/>
<dbReference type="EMBL" id="KL367529">
    <property type="protein sequence ID" value="KFD66010.1"/>
    <property type="molecule type" value="Genomic_DNA"/>
</dbReference>
<sequence>MQIIMDYHKFRENPPSASDHLSTVHLSDGRRYRWLTKLWCNETQTSHLCYYLPEESNVHGHAFHENTLRLAKKLHIFDHTNRYVDPEKYLKENDPVFLTAANSEFFGPVKVAIRSVQEYFPNRSIIFYDLGMNDHQVKELKSFCNLEYVRFPFEDFPGYFRHLRQYRWKPVIIAKTLVRHGAVWYMDSSVRFTTANLQTVYNLFSRTSNTSETERKFSFLLHSSAHHSIYSVTSSMSYLFLPTNTTVMKLRRPVCMEAGLSLVFRTREVIETIFVWLLACALEENCMNTPEAKLYCKFNHGHFNHYANCHRYDQAITNLLLANQLGYDTKRWSSELNYFFEIRRHQSNATFKPYTCPVSNILPNH</sequence>
<dbReference type="PANTHER" id="PTHR31389:SF4">
    <property type="entry name" value="LD39211P"/>
    <property type="match status" value="1"/>
</dbReference>
<protein>
    <recommendedName>
        <fullName evidence="4">Nucleotide-diphospho-sugar transferase domain-containing protein</fullName>
    </recommendedName>
</protein>
<dbReference type="Pfam" id="PF07801">
    <property type="entry name" value="DUF1647"/>
    <property type="match status" value="1"/>
</dbReference>
<dbReference type="InterPro" id="IPR012444">
    <property type="entry name" value="DUF1647"/>
</dbReference>
<name>A0A085MFS0_9BILA</name>
<evidence type="ECO:0000313" key="1">
    <source>
        <dbReference type="EMBL" id="KFD56066.1"/>
    </source>
</evidence>
<dbReference type="EMBL" id="KL363196">
    <property type="protein sequence ID" value="KFD56066.1"/>
    <property type="molecule type" value="Genomic_DNA"/>
</dbReference>
<evidence type="ECO:0000313" key="3">
    <source>
        <dbReference type="Proteomes" id="UP000030764"/>
    </source>
</evidence>
<keyword evidence="3" id="KW-1185">Reference proteome</keyword>
<organism evidence="1 3">
    <name type="scientific">Trichuris suis</name>
    <name type="common">pig whipworm</name>
    <dbReference type="NCBI Taxonomy" id="68888"/>
    <lineage>
        <taxon>Eukaryota</taxon>
        <taxon>Metazoa</taxon>
        <taxon>Ecdysozoa</taxon>
        <taxon>Nematoda</taxon>
        <taxon>Enoplea</taxon>
        <taxon>Dorylaimia</taxon>
        <taxon>Trichinellida</taxon>
        <taxon>Trichuridae</taxon>
        <taxon>Trichuris</taxon>
    </lineage>
</organism>
<accession>A0A085MFS0</accession>
<reference evidence="1 3" key="1">
    <citation type="journal article" date="2014" name="Nat. Genet.">
        <title>Genome and transcriptome of the porcine whipworm Trichuris suis.</title>
        <authorList>
            <person name="Jex A.R."/>
            <person name="Nejsum P."/>
            <person name="Schwarz E.M."/>
            <person name="Hu L."/>
            <person name="Young N.D."/>
            <person name="Hall R.S."/>
            <person name="Korhonen P.K."/>
            <person name="Liao S."/>
            <person name="Thamsborg S."/>
            <person name="Xia J."/>
            <person name="Xu P."/>
            <person name="Wang S."/>
            <person name="Scheerlinck J.P."/>
            <person name="Hofmann A."/>
            <person name="Sternberg P.W."/>
            <person name="Wang J."/>
            <person name="Gasser R.B."/>
        </authorList>
    </citation>
    <scope>NUCLEOTIDE SEQUENCE [LARGE SCALE GENOMIC DNA]</scope>
    <source>
        <strain evidence="2">DCEP-RM93F</strain>
        <strain evidence="1">DCEP-RM93M</strain>
    </source>
</reference>
<evidence type="ECO:0000313" key="2">
    <source>
        <dbReference type="EMBL" id="KFD66010.1"/>
    </source>
</evidence>
<proteinExistence type="predicted"/>
<dbReference type="Proteomes" id="UP000030764">
    <property type="component" value="Unassembled WGS sequence"/>
</dbReference>
<gene>
    <name evidence="1" type="ORF">M513_03190</name>
    <name evidence="2" type="ORF">M514_03190</name>
</gene>